<feature type="transmembrane region" description="Helical" evidence="8">
    <location>
        <begin position="280"/>
        <end position="306"/>
    </location>
</feature>
<dbReference type="PANTHER" id="PTHR43394">
    <property type="entry name" value="ATP-DEPENDENT PERMEASE MDL1, MITOCHONDRIAL"/>
    <property type="match status" value="1"/>
</dbReference>
<keyword evidence="12" id="KW-1185">Reference proteome</keyword>
<evidence type="ECO:0000256" key="6">
    <source>
        <dbReference type="ARBA" id="ARBA00022989"/>
    </source>
</evidence>
<evidence type="ECO:0000256" key="5">
    <source>
        <dbReference type="ARBA" id="ARBA00022840"/>
    </source>
</evidence>
<name>A0A1I4AI60_9BACL</name>
<gene>
    <name evidence="11" type="ORF">SAMN05518846_11581</name>
</gene>
<feature type="domain" description="ABC transmembrane type-1" evidence="10">
    <location>
        <begin position="44"/>
        <end position="325"/>
    </location>
</feature>
<reference evidence="12" key="1">
    <citation type="submission" date="2016-10" db="EMBL/GenBank/DDBJ databases">
        <authorList>
            <person name="Varghese N."/>
            <person name="Submissions S."/>
        </authorList>
    </citation>
    <scope>NUCLEOTIDE SEQUENCE [LARGE SCALE GENOMIC DNA]</scope>
    <source>
        <strain evidence="12">OK042</strain>
    </source>
</reference>
<dbReference type="PROSITE" id="PS00211">
    <property type="entry name" value="ABC_TRANSPORTER_1"/>
    <property type="match status" value="1"/>
</dbReference>
<dbReference type="PROSITE" id="PS50893">
    <property type="entry name" value="ABC_TRANSPORTER_2"/>
    <property type="match status" value="1"/>
</dbReference>
<dbReference type="SMART" id="SM00382">
    <property type="entry name" value="AAA"/>
    <property type="match status" value="1"/>
</dbReference>
<dbReference type="CDD" id="cd18545">
    <property type="entry name" value="ABC_6TM_YknV_like"/>
    <property type="match status" value="1"/>
</dbReference>
<dbReference type="STRING" id="1884381.SAMN05518846_11581"/>
<evidence type="ECO:0000259" key="10">
    <source>
        <dbReference type="PROSITE" id="PS50929"/>
    </source>
</evidence>
<dbReference type="GO" id="GO:0016887">
    <property type="term" value="F:ATP hydrolysis activity"/>
    <property type="evidence" value="ECO:0007669"/>
    <property type="project" value="InterPro"/>
</dbReference>
<dbReference type="EMBL" id="FORT01000015">
    <property type="protein sequence ID" value="SFK56155.1"/>
    <property type="molecule type" value="Genomic_DNA"/>
</dbReference>
<accession>A0A1I4AI60</accession>
<evidence type="ECO:0000256" key="3">
    <source>
        <dbReference type="ARBA" id="ARBA00022692"/>
    </source>
</evidence>
<protein>
    <submittedName>
        <fullName evidence="11">Putative ABC transport system ATP-binding protein/ATP-binding cassette, subfamily B</fullName>
    </submittedName>
</protein>
<evidence type="ECO:0000259" key="9">
    <source>
        <dbReference type="PROSITE" id="PS50893"/>
    </source>
</evidence>
<dbReference type="InterPro" id="IPR003439">
    <property type="entry name" value="ABC_transporter-like_ATP-bd"/>
</dbReference>
<evidence type="ECO:0000256" key="8">
    <source>
        <dbReference type="SAM" id="Phobius"/>
    </source>
</evidence>
<dbReference type="PROSITE" id="PS50929">
    <property type="entry name" value="ABC_TM1F"/>
    <property type="match status" value="1"/>
</dbReference>
<feature type="domain" description="ABC transporter" evidence="9">
    <location>
        <begin position="359"/>
        <end position="593"/>
    </location>
</feature>
<keyword evidence="5 11" id="KW-0067">ATP-binding</keyword>
<dbReference type="InterPro" id="IPR027417">
    <property type="entry name" value="P-loop_NTPase"/>
</dbReference>
<organism evidence="11 12">
    <name type="scientific">Brevibacillus centrosporus</name>
    <dbReference type="NCBI Taxonomy" id="54910"/>
    <lineage>
        <taxon>Bacteria</taxon>
        <taxon>Bacillati</taxon>
        <taxon>Bacillota</taxon>
        <taxon>Bacilli</taxon>
        <taxon>Bacillales</taxon>
        <taxon>Paenibacillaceae</taxon>
        <taxon>Brevibacillus</taxon>
    </lineage>
</organism>
<dbReference type="RefSeq" id="WP_092273746.1">
    <property type="nucleotide sequence ID" value="NZ_BJOE01000010.1"/>
</dbReference>
<dbReference type="Proteomes" id="UP000198915">
    <property type="component" value="Unassembled WGS sequence"/>
</dbReference>
<feature type="transmembrane region" description="Helical" evidence="8">
    <location>
        <begin position="153"/>
        <end position="176"/>
    </location>
</feature>
<dbReference type="InterPro" id="IPR039421">
    <property type="entry name" value="Type_1_exporter"/>
</dbReference>
<keyword evidence="7 8" id="KW-0472">Membrane</keyword>
<comment type="subcellular location">
    <subcellularLocation>
        <location evidence="1">Cell membrane</location>
        <topology evidence="1">Multi-pass membrane protein</topology>
    </subcellularLocation>
</comment>
<keyword evidence="3 8" id="KW-0812">Transmembrane</keyword>
<dbReference type="InterPro" id="IPR003593">
    <property type="entry name" value="AAA+_ATPase"/>
</dbReference>
<dbReference type="Pfam" id="PF00664">
    <property type="entry name" value="ABC_membrane"/>
    <property type="match status" value="1"/>
</dbReference>
<keyword evidence="4" id="KW-0547">Nucleotide-binding</keyword>
<dbReference type="Gene3D" id="3.40.50.300">
    <property type="entry name" value="P-loop containing nucleotide triphosphate hydrolases"/>
    <property type="match status" value="1"/>
</dbReference>
<dbReference type="InterPro" id="IPR017871">
    <property type="entry name" value="ABC_transporter-like_CS"/>
</dbReference>
<evidence type="ECO:0000256" key="2">
    <source>
        <dbReference type="ARBA" id="ARBA00022448"/>
    </source>
</evidence>
<evidence type="ECO:0000256" key="7">
    <source>
        <dbReference type="ARBA" id="ARBA00023136"/>
    </source>
</evidence>
<dbReference type="CDD" id="cd03254">
    <property type="entry name" value="ABCC_Glucan_exporter_like"/>
    <property type="match status" value="1"/>
</dbReference>
<sequence length="600" mass="67973">MKSRQKHDRFQYSVENVIDKPYNWTQMTRLMGYMKPYLGKWLPFAILSLAVVTLVRLGVPFLISIAIDEAIQKKNLMDLFQVAGMIMGLYVLGWMESALRIRWTNQLGHSVIYDLRQELFTHIQRLSHRFFDKRSAGSILVRITNDINSLQDLFTNGVVNIFIDIVMLIGILVMLFVLSPTLTFGIMIVLPLMFLISIQLRKKIRLAWQTVRLKQSKINSHLNESIQGIRVTQSFTQEQENLAFFERMNMDNFEAWRTATQRSATFRPIVDMAGAIGTAILIWLGATLIQADTISIGVFVAFAYYLGNFWEPISRLGQVYNQLLMAMASSERIFEFLDEKPSVPEQQEAVELTDIQGSIALEDVQFSYDGQRDVLHHIDLKIKAGETIALVGHTGSGKTSIVNLICRFYDPTGGRVKIDGVDLTQVRLETLRSQVSIVLQDTFIFSGSIMDNIRFGRPDAMDEEVIQAACAIGADFFISRLPNGYHTEVEERGNVLSQGERQLLSFARALLANPKILILDEATASIDTETEVKVQQALKRLLKGRTAIVIAHRLSTIREVDTIVVLDHGTIIEQGNHTSLMDRRGVYYDLVLSQFRVLGT</sequence>
<evidence type="ECO:0000256" key="4">
    <source>
        <dbReference type="ARBA" id="ARBA00022741"/>
    </source>
</evidence>
<feature type="transmembrane region" description="Helical" evidence="8">
    <location>
        <begin position="41"/>
        <end position="67"/>
    </location>
</feature>
<dbReference type="InterPro" id="IPR036640">
    <property type="entry name" value="ABC1_TM_sf"/>
</dbReference>
<evidence type="ECO:0000313" key="11">
    <source>
        <dbReference type="EMBL" id="SFK56155.1"/>
    </source>
</evidence>
<dbReference type="FunFam" id="3.40.50.300:FF:000287">
    <property type="entry name" value="Multidrug ABC transporter ATP-binding protein"/>
    <property type="match status" value="1"/>
</dbReference>
<dbReference type="GO" id="GO:0015421">
    <property type="term" value="F:ABC-type oligopeptide transporter activity"/>
    <property type="evidence" value="ECO:0007669"/>
    <property type="project" value="TreeGrafter"/>
</dbReference>
<dbReference type="SUPFAM" id="SSF90123">
    <property type="entry name" value="ABC transporter transmembrane region"/>
    <property type="match status" value="1"/>
</dbReference>
<proteinExistence type="predicted"/>
<feature type="transmembrane region" description="Helical" evidence="8">
    <location>
        <begin position="79"/>
        <end position="99"/>
    </location>
</feature>
<feature type="transmembrane region" description="Helical" evidence="8">
    <location>
        <begin position="182"/>
        <end position="200"/>
    </location>
</feature>
<dbReference type="Gene3D" id="1.20.1560.10">
    <property type="entry name" value="ABC transporter type 1, transmembrane domain"/>
    <property type="match status" value="1"/>
</dbReference>
<keyword evidence="2" id="KW-0813">Transport</keyword>
<evidence type="ECO:0000313" key="12">
    <source>
        <dbReference type="Proteomes" id="UP000198915"/>
    </source>
</evidence>
<dbReference type="SUPFAM" id="SSF52540">
    <property type="entry name" value="P-loop containing nucleoside triphosphate hydrolases"/>
    <property type="match status" value="1"/>
</dbReference>
<dbReference type="GO" id="GO:0005886">
    <property type="term" value="C:plasma membrane"/>
    <property type="evidence" value="ECO:0007669"/>
    <property type="project" value="UniProtKB-SubCell"/>
</dbReference>
<dbReference type="InterPro" id="IPR011527">
    <property type="entry name" value="ABC1_TM_dom"/>
</dbReference>
<keyword evidence="6 8" id="KW-1133">Transmembrane helix</keyword>
<dbReference type="GO" id="GO:0005524">
    <property type="term" value="F:ATP binding"/>
    <property type="evidence" value="ECO:0007669"/>
    <property type="project" value="UniProtKB-KW"/>
</dbReference>
<dbReference type="AlphaFoldDB" id="A0A1I4AI60"/>
<dbReference type="PANTHER" id="PTHR43394:SF1">
    <property type="entry name" value="ATP-BINDING CASSETTE SUB-FAMILY B MEMBER 10, MITOCHONDRIAL"/>
    <property type="match status" value="1"/>
</dbReference>
<evidence type="ECO:0000256" key="1">
    <source>
        <dbReference type="ARBA" id="ARBA00004651"/>
    </source>
</evidence>
<dbReference type="Pfam" id="PF00005">
    <property type="entry name" value="ABC_tran"/>
    <property type="match status" value="1"/>
</dbReference>